<name>A0ABR1NIR5_9PEZI</name>
<evidence type="ECO:0000256" key="1">
    <source>
        <dbReference type="SAM" id="Phobius"/>
    </source>
</evidence>
<keyword evidence="3" id="KW-1185">Reference proteome</keyword>
<accession>A0ABR1NIR5</accession>
<dbReference type="Proteomes" id="UP001367316">
    <property type="component" value="Unassembled WGS sequence"/>
</dbReference>
<keyword evidence="1" id="KW-0812">Transmembrane</keyword>
<reference evidence="2 3" key="1">
    <citation type="submission" date="2024-04" db="EMBL/GenBank/DDBJ databases">
        <title>Phyllosticta paracitricarpa is synonymous to the EU quarantine fungus P. citricarpa based on phylogenomic analyses.</title>
        <authorList>
            <consortium name="Lawrence Berkeley National Laboratory"/>
            <person name="Van ingen-buijs V.A."/>
            <person name="Van westerhoven A.C."/>
            <person name="Haridas S."/>
            <person name="Skiadas P."/>
            <person name="Martin F."/>
            <person name="Groenewald J.Z."/>
            <person name="Crous P.W."/>
            <person name="Seidl M.F."/>
        </authorList>
    </citation>
    <scope>NUCLEOTIDE SEQUENCE [LARGE SCALE GENOMIC DNA]</scope>
    <source>
        <strain evidence="2 3">CBS 141358</strain>
    </source>
</reference>
<feature type="transmembrane region" description="Helical" evidence="1">
    <location>
        <begin position="99"/>
        <end position="123"/>
    </location>
</feature>
<protein>
    <submittedName>
        <fullName evidence="2">Uncharacterized protein</fullName>
    </submittedName>
</protein>
<organism evidence="2 3">
    <name type="scientific">Phyllosticta paracitricarpa</name>
    <dbReference type="NCBI Taxonomy" id="2016321"/>
    <lineage>
        <taxon>Eukaryota</taxon>
        <taxon>Fungi</taxon>
        <taxon>Dikarya</taxon>
        <taxon>Ascomycota</taxon>
        <taxon>Pezizomycotina</taxon>
        <taxon>Dothideomycetes</taxon>
        <taxon>Dothideomycetes incertae sedis</taxon>
        <taxon>Botryosphaeriales</taxon>
        <taxon>Phyllostictaceae</taxon>
        <taxon>Phyllosticta</taxon>
    </lineage>
</organism>
<feature type="transmembrane region" description="Helical" evidence="1">
    <location>
        <begin position="165"/>
        <end position="182"/>
    </location>
</feature>
<keyword evidence="1" id="KW-1133">Transmembrane helix</keyword>
<feature type="transmembrane region" description="Helical" evidence="1">
    <location>
        <begin position="66"/>
        <end position="87"/>
    </location>
</feature>
<evidence type="ECO:0000313" key="2">
    <source>
        <dbReference type="EMBL" id="KAK7615078.1"/>
    </source>
</evidence>
<sequence>MNTQHCFSKSGILAHDMAKRRFLGGLVANKNFDMEREQTGAAATRHIVGNEIRPLKSEFDPRSIGWWWLGVFSWDALPPFSPFYFFIHRAHDTPFWPFFFFFFFYLVALPDGVGSVIGLIALVLPPPPFFFTFSAVNCVGGLSRLRHTYYTTTTTTRRDMCLRGAFMKIQFLLSSSFAGLHVRVVVVQVFARPLFLWGFPFLIDVFNIPLLLFPFSSFLSPLEPFSSFPPPPPPFPSLSSTFCHRLNQSTRIPPSAPATQMD</sequence>
<keyword evidence="1" id="KW-0472">Membrane</keyword>
<comment type="caution">
    <text evidence="2">The sequence shown here is derived from an EMBL/GenBank/DDBJ whole genome shotgun (WGS) entry which is preliminary data.</text>
</comment>
<gene>
    <name evidence="2" type="ORF">JOL62DRAFT_140733</name>
</gene>
<evidence type="ECO:0000313" key="3">
    <source>
        <dbReference type="Proteomes" id="UP001367316"/>
    </source>
</evidence>
<feature type="transmembrane region" description="Helical" evidence="1">
    <location>
        <begin position="194"/>
        <end position="213"/>
    </location>
</feature>
<dbReference type="EMBL" id="JBBPBF010000002">
    <property type="protein sequence ID" value="KAK7615078.1"/>
    <property type="molecule type" value="Genomic_DNA"/>
</dbReference>
<proteinExistence type="predicted"/>